<protein>
    <submittedName>
        <fullName evidence="2">Uncharacterized protein</fullName>
    </submittedName>
</protein>
<name>A0AA40KT11_9HYME</name>
<evidence type="ECO:0000256" key="1">
    <source>
        <dbReference type="SAM" id="MobiDB-lite"/>
    </source>
</evidence>
<evidence type="ECO:0000313" key="3">
    <source>
        <dbReference type="Proteomes" id="UP001177670"/>
    </source>
</evidence>
<reference evidence="2" key="1">
    <citation type="submission" date="2021-10" db="EMBL/GenBank/DDBJ databases">
        <title>Melipona bicolor Genome sequencing and assembly.</title>
        <authorList>
            <person name="Araujo N.S."/>
            <person name="Arias M.C."/>
        </authorList>
    </citation>
    <scope>NUCLEOTIDE SEQUENCE</scope>
    <source>
        <strain evidence="2">USP_2M_L1-L4_2017</strain>
        <tissue evidence="2">Whole body</tissue>
    </source>
</reference>
<feature type="region of interest" description="Disordered" evidence="1">
    <location>
        <begin position="16"/>
        <end position="122"/>
    </location>
</feature>
<keyword evidence="3" id="KW-1185">Reference proteome</keyword>
<dbReference type="Proteomes" id="UP001177670">
    <property type="component" value="Unassembled WGS sequence"/>
</dbReference>
<gene>
    <name evidence="2" type="ORF">K0M31_015919</name>
</gene>
<organism evidence="2 3">
    <name type="scientific">Melipona bicolor</name>
    <dbReference type="NCBI Taxonomy" id="60889"/>
    <lineage>
        <taxon>Eukaryota</taxon>
        <taxon>Metazoa</taxon>
        <taxon>Ecdysozoa</taxon>
        <taxon>Arthropoda</taxon>
        <taxon>Hexapoda</taxon>
        <taxon>Insecta</taxon>
        <taxon>Pterygota</taxon>
        <taxon>Neoptera</taxon>
        <taxon>Endopterygota</taxon>
        <taxon>Hymenoptera</taxon>
        <taxon>Apocrita</taxon>
        <taxon>Aculeata</taxon>
        <taxon>Apoidea</taxon>
        <taxon>Anthophila</taxon>
        <taxon>Apidae</taxon>
        <taxon>Melipona</taxon>
    </lineage>
</organism>
<feature type="compositionally biased region" description="Basic and acidic residues" evidence="1">
    <location>
        <begin position="57"/>
        <end position="88"/>
    </location>
</feature>
<evidence type="ECO:0000313" key="2">
    <source>
        <dbReference type="EMBL" id="KAK1131759.1"/>
    </source>
</evidence>
<comment type="caution">
    <text evidence="2">The sequence shown here is derived from an EMBL/GenBank/DDBJ whole genome shotgun (WGS) entry which is preliminary data.</text>
</comment>
<dbReference type="AlphaFoldDB" id="A0AA40KT11"/>
<accession>A0AA40KT11</accession>
<feature type="non-terminal residue" evidence="2">
    <location>
        <position position="1"/>
    </location>
</feature>
<dbReference type="EMBL" id="JAHYIQ010000005">
    <property type="protein sequence ID" value="KAK1131759.1"/>
    <property type="molecule type" value="Genomic_DNA"/>
</dbReference>
<sequence>WTWNYLKKTRFITQKRETGGNKFDGALQDTNGESWWKETTVPPTRKKEKRGGLLNLNKDRPSEPKRNRFKEVERTSREIRRGKEEQKVKKGREKKALSGRKQPDPVPAGSTRREERAHRGRVPQDTVCPLITAFNTISAIVSDAASAGEHINITYQARRCPFRAK</sequence>
<proteinExistence type="predicted"/>